<dbReference type="Gene3D" id="1.10.3710.10">
    <property type="entry name" value="DNA polymerase III clamp loader subunits, C-terminal domain"/>
    <property type="match status" value="1"/>
</dbReference>
<dbReference type="SUPFAM" id="SSF52540">
    <property type="entry name" value="P-loop containing nucleoside triphosphate hydrolases"/>
    <property type="match status" value="1"/>
</dbReference>
<keyword evidence="3" id="KW-0235">DNA replication</keyword>
<dbReference type="InterPro" id="IPR003593">
    <property type="entry name" value="AAA+_ATPase"/>
</dbReference>
<dbReference type="GO" id="GO:0000731">
    <property type="term" value="P:DNA synthesis involved in DNA repair"/>
    <property type="evidence" value="ECO:0007669"/>
    <property type="project" value="TreeGrafter"/>
</dbReference>
<dbReference type="Proteomes" id="UP000229600">
    <property type="component" value="Unassembled WGS sequence"/>
</dbReference>
<reference evidence="7 8" key="1">
    <citation type="submission" date="2017-09" db="EMBL/GenBank/DDBJ databases">
        <title>Depth-based differentiation of microbial function through sediment-hosted aquifers and enrichment of novel symbionts in the deep terrestrial subsurface.</title>
        <authorList>
            <person name="Probst A.J."/>
            <person name="Ladd B."/>
            <person name="Jarett J.K."/>
            <person name="Geller-Mcgrath D.E."/>
            <person name="Sieber C.M."/>
            <person name="Emerson J.B."/>
            <person name="Anantharaman K."/>
            <person name="Thomas B.C."/>
            <person name="Malmstrom R."/>
            <person name="Stieglmeier M."/>
            <person name="Klingl A."/>
            <person name="Woyke T."/>
            <person name="Ryan C.M."/>
            <person name="Banfield J.F."/>
        </authorList>
    </citation>
    <scope>NUCLEOTIDE SEQUENCE [LARGE SCALE GENOMIC DNA]</scope>
    <source>
        <strain evidence="7">CG11_big_fil_rev_8_21_14_0_20_39_34</strain>
    </source>
</reference>
<evidence type="ECO:0000256" key="5">
    <source>
        <dbReference type="ARBA" id="ARBA00022840"/>
    </source>
</evidence>
<keyword evidence="4" id="KW-0547">Nucleotide-binding</keyword>
<dbReference type="GO" id="GO:0017116">
    <property type="term" value="F:single-stranded DNA helicase activity"/>
    <property type="evidence" value="ECO:0007669"/>
    <property type="project" value="TreeGrafter"/>
</dbReference>
<dbReference type="EMBL" id="PCWN01000011">
    <property type="protein sequence ID" value="PIR03678.1"/>
    <property type="molecule type" value="Genomic_DNA"/>
</dbReference>
<proteinExistence type="inferred from homology"/>
<dbReference type="Pfam" id="PF16193">
    <property type="entry name" value="AAA_assoc_2"/>
    <property type="match status" value="1"/>
</dbReference>
<dbReference type="Pfam" id="PF12002">
    <property type="entry name" value="MgsA_C"/>
    <property type="match status" value="1"/>
</dbReference>
<dbReference type="GO" id="GO:0006261">
    <property type="term" value="P:DNA-templated DNA replication"/>
    <property type="evidence" value="ECO:0007669"/>
    <property type="project" value="TreeGrafter"/>
</dbReference>
<dbReference type="InterPro" id="IPR051314">
    <property type="entry name" value="AAA_ATPase_RarA/MGS1/WRNIP1"/>
</dbReference>
<dbReference type="GO" id="GO:0005524">
    <property type="term" value="F:ATP binding"/>
    <property type="evidence" value="ECO:0007669"/>
    <property type="project" value="UniProtKB-KW"/>
</dbReference>
<dbReference type="Gene3D" id="3.40.50.300">
    <property type="entry name" value="P-loop containing nucleotide triphosphate hydrolases"/>
    <property type="match status" value="1"/>
</dbReference>
<comment type="similarity">
    <text evidence="2">Belongs to the AAA ATPase family. RarA/MGS1/WRNIP1 subfamily.</text>
</comment>
<evidence type="ECO:0000313" key="7">
    <source>
        <dbReference type="EMBL" id="PIR03678.1"/>
    </source>
</evidence>
<evidence type="ECO:0000256" key="3">
    <source>
        <dbReference type="ARBA" id="ARBA00022705"/>
    </source>
</evidence>
<evidence type="ECO:0000256" key="4">
    <source>
        <dbReference type="ARBA" id="ARBA00022741"/>
    </source>
</evidence>
<dbReference type="Gene3D" id="1.20.272.10">
    <property type="match status" value="1"/>
</dbReference>
<comment type="caution">
    <text evidence="7">The sequence shown here is derived from an EMBL/GenBank/DDBJ whole genome shotgun (WGS) entry which is preliminary data.</text>
</comment>
<dbReference type="GO" id="GO:0008047">
    <property type="term" value="F:enzyme activator activity"/>
    <property type="evidence" value="ECO:0007669"/>
    <property type="project" value="TreeGrafter"/>
</dbReference>
<dbReference type="Gene3D" id="1.10.8.60">
    <property type="match status" value="1"/>
</dbReference>
<comment type="function">
    <text evidence="1">DNA-dependent ATPase that plays important roles in cellular responses to stalled DNA replication processes.</text>
</comment>
<name>A0A2H0N473_9BACT</name>
<evidence type="ECO:0000256" key="1">
    <source>
        <dbReference type="ARBA" id="ARBA00002393"/>
    </source>
</evidence>
<dbReference type="InterPro" id="IPR032423">
    <property type="entry name" value="AAA_assoc_2"/>
</dbReference>
<dbReference type="InterPro" id="IPR003959">
    <property type="entry name" value="ATPase_AAA_core"/>
</dbReference>
<dbReference type="SMART" id="SM00382">
    <property type="entry name" value="AAA"/>
    <property type="match status" value="1"/>
</dbReference>
<sequence length="376" mass="42402">MQPLADILRPKSFDEFVGQSHLVGIGKPLRMAVENKHLFSFLLWGPPGVGKTTLAKIYAQAFDVEFFELSAVSAKKDDIRKIVEKTFDRPKVLFLDEIHRFSKSQQDYLLPFVESGNIVLIGATTENPSFEVIPALLSRCRVFVLESHTAEGMEKILEHVGYEMDKEAKDWLIAMADGDARQAIAMLENTKKLYDVITIKSLKDTLQSKHLRYDKKGEEHYNTISAFIKSMRASQVDAALYYLSRMIDSGEDPKFIARRMVVFASEDIGVALPTALVVANAVFRAVETIGYPECSINLAQGVVYLCQCPKDRSAYDGLQNALLDVKKFGNLPIPLSVRNAPTKLMKDLGYGKGYTKYTQESYLPDKLQKKKYYKKT</sequence>
<dbReference type="Pfam" id="PF00004">
    <property type="entry name" value="AAA"/>
    <property type="match status" value="1"/>
</dbReference>
<evidence type="ECO:0000259" key="6">
    <source>
        <dbReference type="SMART" id="SM00382"/>
    </source>
</evidence>
<evidence type="ECO:0000313" key="8">
    <source>
        <dbReference type="Proteomes" id="UP000229600"/>
    </source>
</evidence>
<dbReference type="AlphaFoldDB" id="A0A2H0N473"/>
<organism evidence="7 8">
    <name type="scientific">Candidatus Magasanikbacteria bacterium CG11_big_fil_rev_8_21_14_0_20_39_34</name>
    <dbReference type="NCBI Taxonomy" id="1974653"/>
    <lineage>
        <taxon>Bacteria</taxon>
        <taxon>Candidatus Magasanikiibacteriota</taxon>
    </lineage>
</organism>
<feature type="domain" description="AAA+ ATPase" evidence="6">
    <location>
        <begin position="37"/>
        <end position="148"/>
    </location>
</feature>
<dbReference type="InterPro" id="IPR027417">
    <property type="entry name" value="P-loop_NTPase"/>
</dbReference>
<dbReference type="FunFam" id="1.20.272.10:FF:000001">
    <property type="entry name" value="Putative AAA family ATPase"/>
    <property type="match status" value="1"/>
</dbReference>
<dbReference type="PANTHER" id="PTHR13779:SF7">
    <property type="entry name" value="ATPASE WRNIP1"/>
    <property type="match status" value="1"/>
</dbReference>
<evidence type="ECO:0000256" key="2">
    <source>
        <dbReference type="ARBA" id="ARBA00008959"/>
    </source>
</evidence>
<keyword evidence="5" id="KW-0067">ATP-binding</keyword>
<dbReference type="CDD" id="cd00009">
    <property type="entry name" value="AAA"/>
    <property type="match status" value="1"/>
</dbReference>
<gene>
    <name evidence="7" type="ORF">COV59_05475</name>
</gene>
<dbReference type="InterPro" id="IPR021886">
    <property type="entry name" value="MgsA_C"/>
</dbReference>
<dbReference type="GO" id="GO:0003677">
    <property type="term" value="F:DNA binding"/>
    <property type="evidence" value="ECO:0007669"/>
    <property type="project" value="InterPro"/>
</dbReference>
<accession>A0A2H0N473</accession>
<dbReference type="FunFam" id="3.40.50.300:FF:000137">
    <property type="entry name" value="Replication-associated recombination protein A"/>
    <property type="match status" value="1"/>
</dbReference>
<protein>
    <submittedName>
        <fullName evidence="7">AAA family ATPase</fullName>
    </submittedName>
</protein>
<dbReference type="SUPFAM" id="SSF48019">
    <property type="entry name" value="post-AAA+ oligomerization domain-like"/>
    <property type="match status" value="1"/>
</dbReference>
<dbReference type="GO" id="GO:0016887">
    <property type="term" value="F:ATP hydrolysis activity"/>
    <property type="evidence" value="ECO:0007669"/>
    <property type="project" value="InterPro"/>
</dbReference>
<dbReference type="InterPro" id="IPR008921">
    <property type="entry name" value="DNA_pol3_clamp-load_cplx_C"/>
</dbReference>
<dbReference type="PANTHER" id="PTHR13779">
    <property type="entry name" value="WERNER HELICASE-INTERACTING PROTEIN 1 FAMILY MEMBER"/>
    <property type="match status" value="1"/>
</dbReference>